<dbReference type="Proteomes" id="UP000807716">
    <property type="component" value="Unassembled WGS sequence"/>
</dbReference>
<dbReference type="GO" id="GO:0016298">
    <property type="term" value="F:lipase activity"/>
    <property type="evidence" value="ECO:0007669"/>
    <property type="project" value="TreeGrafter"/>
</dbReference>
<dbReference type="PANTHER" id="PTHR32015">
    <property type="entry name" value="FASTING INDUCED LIPASE"/>
    <property type="match status" value="1"/>
</dbReference>
<gene>
    <name evidence="1" type="ORF">DFQ27_007456</name>
</gene>
<dbReference type="InterPro" id="IPR002918">
    <property type="entry name" value="Lipase_EstA/Esterase_EstB"/>
</dbReference>
<dbReference type="Pfam" id="PF01674">
    <property type="entry name" value="Lipase_2"/>
    <property type="match status" value="1"/>
</dbReference>
<evidence type="ECO:0000313" key="1">
    <source>
        <dbReference type="EMBL" id="KAG0268114.1"/>
    </source>
</evidence>
<dbReference type="PANTHER" id="PTHR32015:SF1">
    <property type="entry name" value="LIPASE"/>
    <property type="match status" value="1"/>
</dbReference>
<accession>A0A9P6UBV2</accession>
<dbReference type="GO" id="GO:0016042">
    <property type="term" value="P:lipid catabolic process"/>
    <property type="evidence" value="ECO:0007669"/>
    <property type="project" value="InterPro"/>
</dbReference>
<dbReference type="InterPro" id="IPR029058">
    <property type="entry name" value="AB_hydrolase_fold"/>
</dbReference>
<evidence type="ECO:0008006" key="3">
    <source>
        <dbReference type="Google" id="ProtNLM"/>
    </source>
</evidence>
<evidence type="ECO:0000313" key="2">
    <source>
        <dbReference type="Proteomes" id="UP000807716"/>
    </source>
</evidence>
<dbReference type="OrthoDB" id="9974421at2759"/>
<organism evidence="1 2">
    <name type="scientific">Actinomortierella ambigua</name>
    <dbReference type="NCBI Taxonomy" id="1343610"/>
    <lineage>
        <taxon>Eukaryota</taxon>
        <taxon>Fungi</taxon>
        <taxon>Fungi incertae sedis</taxon>
        <taxon>Mucoromycota</taxon>
        <taxon>Mortierellomycotina</taxon>
        <taxon>Mortierellomycetes</taxon>
        <taxon>Mortierellales</taxon>
        <taxon>Mortierellaceae</taxon>
        <taxon>Actinomortierella</taxon>
    </lineage>
</organism>
<protein>
    <recommendedName>
        <fullName evidence="3">Triacylglycerol lipase</fullName>
    </recommendedName>
</protein>
<dbReference type="AlphaFoldDB" id="A0A9P6UBV2"/>
<keyword evidence="2" id="KW-1185">Reference proteome</keyword>
<dbReference type="EMBL" id="JAAAJB010000059">
    <property type="protein sequence ID" value="KAG0268114.1"/>
    <property type="molecule type" value="Genomic_DNA"/>
</dbReference>
<proteinExistence type="predicted"/>
<dbReference type="SUPFAM" id="SSF53474">
    <property type="entry name" value="alpha/beta-Hydrolases"/>
    <property type="match status" value="1"/>
</dbReference>
<name>A0A9P6UBV2_9FUNG</name>
<reference evidence="1" key="1">
    <citation type="journal article" date="2020" name="Fungal Divers.">
        <title>Resolving the Mortierellaceae phylogeny through synthesis of multi-gene phylogenetics and phylogenomics.</title>
        <authorList>
            <person name="Vandepol N."/>
            <person name="Liber J."/>
            <person name="Desiro A."/>
            <person name="Na H."/>
            <person name="Kennedy M."/>
            <person name="Barry K."/>
            <person name="Grigoriev I.V."/>
            <person name="Miller A.N."/>
            <person name="O'Donnell K."/>
            <person name="Stajich J.E."/>
            <person name="Bonito G."/>
        </authorList>
    </citation>
    <scope>NUCLEOTIDE SEQUENCE</scope>
    <source>
        <strain evidence="1">BC1065</strain>
    </source>
</reference>
<dbReference type="Gene3D" id="3.40.50.1820">
    <property type="entry name" value="alpha/beta hydrolase"/>
    <property type="match status" value="1"/>
</dbReference>
<sequence>MGPRLASEGYCVYSLTYGKVFDEAPIGGVTSMEDSSKELAVFVDKVLNSTGASKVNLLGHCEGSIMPRYYLKFLGGAAKVDKYAALAPVGSGTTMSGIVILAKAFNIYDAVHNTVYPGCSSCTEILINSTFIQNLNADGETVPGVKYLFVATKYDLVITPPSNGFLHDNSPNVINHWLQDWCSVAVNGHSDITLSPVAFAGVNAFFDSHAPQSISCTS</sequence>
<comment type="caution">
    <text evidence="1">The sequence shown here is derived from an EMBL/GenBank/DDBJ whole genome shotgun (WGS) entry which is preliminary data.</text>
</comment>